<feature type="compositionally biased region" description="Basic and acidic residues" evidence="1">
    <location>
        <begin position="72"/>
        <end position="81"/>
    </location>
</feature>
<evidence type="ECO:0000313" key="3">
    <source>
        <dbReference type="Proteomes" id="UP000054018"/>
    </source>
</evidence>
<sequence length="97" mass="11177">MVVLATKIKFRSSNYKVFELRNINHRSWQNKLLSYGQKQDENAARNVQHANGIFPPVGLGLSKNIERYLVDPAKHDSSPDRSRKRITTITGEHHTHL</sequence>
<dbReference type="Proteomes" id="UP000054018">
    <property type="component" value="Unassembled WGS sequence"/>
</dbReference>
<dbReference type="EMBL" id="KN833710">
    <property type="protein sequence ID" value="KIK25147.1"/>
    <property type="molecule type" value="Genomic_DNA"/>
</dbReference>
<keyword evidence="3" id="KW-1185">Reference proteome</keyword>
<feature type="region of interest" description="Disordered" evidence="1">
    <location>
        <begin position="72"/>
        <end position="97"/>
    </location>
</feature>
<organism evidence="2 3">
    <name type="scientific">Pisolithus microcarpus 441</name>
    <dbReference type="NCBI Taxonomy" id="765257"/>
    <lineage>
        <taxon>Eukaryota</taxon>
        <taxon>Fungi</taxon>
        <taxon>Dikarya</taxon>
        <taxon>Basidiomycota</taxon>
        <taxon>Agaricomycotina</taxon>
        <taxon>Agaricomycetes</taxon>
        <taxon>Agaricomycetidae</taxon>
        <taxon>Boletales</taxon>
        <taxon>Sclerodermatineae</taxon>
        <taxon>Pisolithaceae</taxon>
        <taxon>Pisolithus</taxon>
    </lineage>
</organism>
<accession>A0A0C9ZSD2</accession>
<evidence type="ECO:0000256" key="1">
    <source>
        <dbReference type="SAM" id="MobiDB-lite"/>
    </source>
</evidence>
<protein>
    <submittedName>
        <fullName evidence="2">Uncharacterized protein</fullName>
    </submittedName>
</protein>
<gene>
    <name evidence="2" type="ORF">PISMIDRAFT_353472</name>
</gene>
<dbReference type="HOGENOM" id="CLU_2347526_0_0_1"/>
<reference evidence="2 3" key="1">
    <citation type="submission" date="2014-04" db="EMBL/GenBank/DDBJ databases">
        <authorList>
            <consortium name="DOE Joint Genome Institute"/>
            <person name="Kuo A."/>
            <person name="Kohler A."/>
            <person name="Costa M.D."/>
            <person name="Nagy L.G."/>
            <person name="Floudas D."/>
            <person name="Copeland A."/>
            <person name="Barry K.W."/>
            <person name="Cichocki N."/>
            <person name="Veneault-Fourrey C."/>
            <person name="LaButti K."/>
            <person name="Lindquist E.A."/>
            <person name="Lipzen A."/>
            <person name="Lundell T."/>
            <person name="Morin E."/>
            <person name="Murat C."/>
            <person name="Sun H."/>
            <person name="Tunlid A."/>
            <person name="Henrissat B."/>
            <person name="Grigoriev I.V."/>
            <person name="Hibbett D.S."/>
            <person name="Martin F."/>
            <person name="Nordberg H.P."/>
            <person name="Cantor M.N."/>
            <person name="Hua S.X."/>
        </authorList>
    </citation>
    <scope>NUCLEOTIDE SEQUENCE [LARGE SCALE GENOMIC DNA]</scope>
    <source>
        <strain evidence="2 3">441</strain>
    </source>
</reference>
<proteinExistence type="predicted"/>
<evidence type="ECO:0000313" key="2">
    <source>
        <dbReference type="EMBL" id="KIK25147.1"/>
    </source>
</evidence>
<reference evidence="3" key="2">
    <citation type="submission" date="2015-01" db="EMBL/GenBank/DDBJ databases">
        <title>Evolutionary Origins and Diversification of the Mycorrhizal Mutualists.</title>
        <authorList>
            <consortium name="DOE Joint Genome Institute"/>
            <consortium name="Mycorrhizal Genomics Consortium"/>
            <person name="Kohler A."/>
            <person name="Kuo A."/>
            <person name="Nagy L.G."/>
            <person name="Floudas D."/>
            <person name="Copeland A."/>
            <person name="Barry K.W."/>
            <person name="Cichocki N."/>
            <person name="Veneault-Fourrey C."/>
            <person name="LaButti K."/>
            <person name="Lindquist E.A."/>
            <person name="Lipzen A."/>
            <person name="Lundell T."/>
            <person name="Morin E."/>
            <person name="Murat C."/>
            <person name="Riley R."/>
            <person name="Ohm R."/>
            <person name="Sun H."/>
            <person name="Tunlid A."/>
            <person name="Henrissat B."/>
            <person name="Grigoriev I.V."/>
            <person name="Hibbett D.S."/>
            <person name="Martin F."/>
        </authorList>
    </citation>
    <scope>NUCLEOTIDE SEQUENCE [LARGE SCALE GENOMIC DNA]</scope>
    <source>
        <strain evidence="3">441</strain>
    </source>
</reference>
<dbReference type="AlphaFoldDB" id="A0A0C9ZSD2"/>
<name>A0A0C9ZSD2_9AGAM</name>